<protein>
    <recommendedName>
        <fullName evidence="4">Methyltransferase type 11 domain-containing protein</fullName>
    </recommendedName>
</protein>
<dbReference type="CDD" id="cd02440">
    <property type="entry name" value="AdoMet_MTases"/>
    <property type="match status" value="1"/>
</dbReference>
<dbReference type="GO" id="GO:0008757">
    <property type="term" value="F:S-adenosylmethionine-dependent methyltransferase activity"/>
    <property type="evidence" value="ECO:0007669"/>
    <property type="project" value="InterPro"/>
</dbReference>
<dbReference type="Pfam" id="PF08241">
    <property type="entry name" value="Methyltransf_11"/>
    <property type="match status" value="1"/>
</dbReference>
<dbReference type="InterPro" id="IPR013216">
    <property type="entry name" value="Methyltransf_11"/>
</dbReference>
<evidence type="ECO:0000259" key="4">
    <source>
        <dbReference type="Pfam" id="PF08241"/>
    </source>
</evidence>
<dbReference type="InterPro" id="IPR051052">
    <property type="entry name" value="Diverse_substrate_MTase"/>
</dbReference>
<comment type="similarity">
    <text evidence="1">Belongs to the methyltransferase superfamily.</text>
</comment>
<keyword evidence="2" id="KW-0489">Methyltransferase</keyword>
<dbReference type="AlphaFoldDB" id="A0A382GZJ6"/>
<gene>
    <name evidence="5" type="ORF">METZ01_LOCUS233166</name>
</gene>
<evidence type="ECO:0000256" key="1">
    <source>
        <dbReference type="ARBA" id="ARBA00008361"/>
    </source>
</evidence>
<dbReference type="InterPro" id="IPR029063">
    <property type="entry name" value="SAM-dependent_MTases_sf"/>
</dbReference>
<name>A0A382GZJ6_9ZZZZ</name>
<evidence type="ECO:0000256" key="2">
    <source>
        <dbReference type="ARBA" id="ARBA00022603"/>
    </source>
</evidence>
<dbReference type="GO" id="GO:0032259">
    <property type="term" value="P:methylation"/>
    <property type="evidence" value="ECO:0007669"/>
    <property type="project" value="UniProtKB-KW"/>
</dbReference>
<evidence type="ECO:0000313" key="5">
    <source>
        <dbReference type="EMBL" id="SVB80312.1"/>
    </source>
</evidence>
<dbReference type="Gene3D" id="3.40.50.150">
    <property type="entry name" value="Vaccinia Virus protein VP39"/>
    <property type="match status" value="1"/>
</dbReference>
<organism evidence="5">
    <name type="scientific">marine metagenome</name>
    <dbReference type="NCBI Taxonomy" id="408172"/>
    <lineage>
        <taxon>unclassified sequences</taxon>
        <taxon>metagenomes</taxon>
        <taxon>ecological metagenomes</taxon>
    </lineage>
</organism>
<keyword evidence="3" id="KW-0808">Transferase</keyword>
<dbReference type="PANTHER" id="PTHR44942">
    <property type="entry name" value="METHYLTRANSF_11 DOMAIN-CONTAINING PROTEIN"/>
    <property type="match status" value="1"/>
</dbReference>
<evidence type="ECO:0000256" key="3">
    <source>
        <dbReference type="ARBA" id="ARBA00022679"/>
    </source>
</evidence>
<dbReference type="EMBL" id="UINC01058261">
    <property type="protein sequence ID" value="SVB80312.1"/>
    <property type="molecule type" value="Genomic_DNA"/>
</dbReference>
<reference evidence="5" key="1">
    <citation type="submission" date="2018-05" db="EMBL/GenBank/DDBJ databases">
        <authorList>
            <person name="Lanie J.A."/>
            <person name="Ng W.-L."/>
            <person name="Kazmierczak K.M."/>
            <person name="Andrzejewski T.M."/>
            <person name="Davidsen T.M."/>
            <person name="Wayne K.J."/>
            <person name="Tettelin H."/>
            <person name="Glass J.I."/>
            <person name="Rusch D."/>
            <person name="Podicherti R."/>
            <person name="Tsui H.-C.T."/>
            <person name="Winkler M.E."/>
        </authorList>
    </citation>
    <scope>NUCLEOTIDE SEQUENCE</scope>
</reference>
<dbReference type="SUPFAM" id="SSF53335">
    <property type="entry name" value="S-adenosyl-L-methionine-dependent methyltransferases"/>
    <property type="match status" value="1"/>
</dbReference>
<dbReference type="PANTHER" id="PTHR44942:SF4">
    <property type="entry name" value="METHYLTRANSFERASE TYPE 11 DOMAIN-CONTAINING PROTEIN"/>
    <property type="match status" value="1"/>
</dbReference>
<accession>A0A382GZJ6</accession>
<feature type="domain" description="Methyltransferase type 11" evidence="4">
    <location>
        <begin position="57"/>
        <end position="152"/>
    </location>
</feature>
<proteinExistence type="inferred from homology"/>
<sequence>MVHNDGANQGSGSAQRMFGPQAGVYATSQVHLRDDSLNVLQRLAAQPDPKPYGWTADLGTGAGFTAFAMTQCSDRVVATDPTRPMLEQARRLGQERGLENLRLSRNVAESLPFASDCLDLVTSRVAGHHFSDLNLAFDEVRRVMKPGGVFVMADSVCPEDDDVDRWMNDIELRRDFSHVRNRKISEINGMLAARGLDVQAQEGARIFLKFNEWVARTVVPEPEATNLRNDFLAAPPGAREAFQIEPSGDDIDFSWPCLVFRAVKV</sequence>